<name>A0AAE0S2B0_9BIVA</name>
<reference evidence="1" key="2">
    <citation type="journal article" date="2021" name="Genome Biol. Evol.">
        <title>Developing a high-quality reference genome for a parasitic bivalve with doubly uniparental inheritance (Bivalvia: Unionida).</title>
        <authorList>
            <person name="Smith C.H."/>
        </authorList>
    </citation>
    <scope>NUCLEOTIDE SEQUENCE</scope>
    <source>
        <strain evidence="1">CHS0354</strain>
        <tissue evidence="1">Mantle</tissue>
    </source>
</reference>
<reference evidence="1" key="1">
    <citation type="journal article" date="2021" name="Genome Biol. Evol.">
        <title>A High-Quality Reference Genome for a Parasitic Bivalve with Doubly Uniparental Inheritance (Bivalvia: Unionida).</title>
        <authorList>
            <person name="Smith C.H."/>
        </authorList>
    </citation>
    <scope>NUCLEOTIDE SEQUENCE</scope>
    <source>
        <strain evidence="1">CHS0354</strain>
    </source>
</reference>
<keyword evidence="2" id="KW-1185">Reference proteome</keyword>
<feature type="non-terminal residue" evidence="1">
    <location>
        <position position="58"/>
    </location>
</feature>
<evidence type="ECO:0000313" key="2">
    <source>
        <dbReference type="Proteomes" id="UP001195483"/>
    </source>
</evidence>
<protein>
    <submittedName>
        <fullName evidence="1">Uncharacterized protein</fullName>
    </submittedName>
</protein>
<evidence type="ECO:0000313" key="1">
    <source>
        <dbReference type="EMBL" id="KAK3583977.1"/>
    </source>
</evidence>
<dbReference type="AlphaFoldDB" id="A0AAE0S2B0"/>
<reference evidence="1" key="3">
    <citation type="submission" date="2023-05" db="EMBL/GenBank/DDBJ databases">
        <authorList>
            <person name="Smith C.H."/>
        </authorList>
    </citation>
    <scope>NUCLEOTIDE SEQUENCE</scope>
    <source>
        <strain evidence="1">CHS0354</strain>
        <tissue evidence="1">Mantle</tissue>
    </source>
</reference>
<dbReference type="Proteomes" id="UP001195483">
    <property type="component" value="Unassembled WGS sequence"/>
</dbReference>
<sequence>MSQLRRILIRFELGQLCRPEQSRETLNIRLIFSFRVCEDRRCLSIENIIDHQYEQISS</sequence>
<proteinExistence type="predicted"/>
<accession>A0AAE0S2B0</accession>
<organism evidence="1 2">
    <name type="scientific">Potamilus streckersoni</name>
    <dbReference type="NCBI Taxonomy" id="2493646"/>
    <lineage>
        <taxon>Eukaryota</taxon>
        <taxon>Metazoa</taxon>
        <taxon>Spiralia</taxon>
        <taxon>Lophotrochozoa</taxon>
        <taxon>Mollusca</taxon>
        <taxon>Bivalvia</taxon>
        <taxon>Autobranchia</taxon>
        <taxon>Heteroconchia</taxon>
        <taxon>Palaeoheterodonta</taxon>
        <taxon>Unionida</taxon>
        <taxon>Unionoidea</taxon>
        <taxon>Unionidae</taxon>
        <taxon>Ambleminae</taxon>
        <taxon>Lampsilini</taxon>
        <taxon>Potamilus</taxon>
    </lineage>
</organism>
<gene>
    <name evidence="1" type="ORF">CHS0354_033773</name>
</gene>
<dbReference type="EMBL" id="JAEAOA010001970">
    <property type="protein sequence ID" value="KAK3583977.1"/>
    <property type="molecule type" value="Genomic_DNA"/>
</dbReference>
<comment type="caution">
    <text evidence="1">The sequence shown here is derived from an EMBL/GenBank/DDBJ whole genome shotgun (WGS) entry which is preliminary data.</text>
</comment>